<reference evidence="2" key="1">
    <citation type="journal article" date="2019" name="bioRxiv">
        <title>The Genome of the Zebra Mussel, Dreissena polymorpha: A Resource for Invasive Species Research.</title>
        <authorList>
            <person name="McCartney M.A."/>
            <person name="Auch B."/>
            <person name="Kono T."/>
            <person name="Mallez S."/>
            <person name="Zhang Y."/>
            <person name="Obille A."/>
            <person name="Becker A."/>
            <person name="Abrahante J.E."/>
            <person name="Garbe J."/>
            <person name="Badalamenti J.P."/>
            <person name="Herman A."/>
            <person name="Mangelson H."/>
            <person name="Liachko I."/>
            <person name="Sullivan S."/>
            <person name="Sone E.D."/>
            <person name="Koren S."/>
            <person name="Silverstein K.A.T."/>
            <person name="Beckman K.B."/>
            <person name="Gohl D.M."/>
        </authorList>
    </citation>
    <scope>NUCLEOTIDE SEQUENCE</scope>
    <source>
        <strain evidence="2">Duluth1</strain>
        <tissue evidence="2">Whole animal</tissue>
    </source>
</reference>
<accession>A0A9D4BIG6</accession>
<feature type="region of interest" description="Disordered" evidence="1">
    <location>
        <begin position="99"/>
        <end position="138"/>
    </location>
</feature>
<keyword evidence="3" id="KW-1185">Reference proteome</keyword>
<comment type="caution">
    <text evidence="2">The sequence shown here is derived from an EMBL/GenBank/DDBJ whole genome shotgun (WGS) entry which is preliminary data.</text>
</comment>
<gene>
    <name evidence="2" type="ORF">DPMN_083637</name>
</gene>
<dbReference type="Proteomes" id="UP000828390">
    <property type="component" value="Unassembled WGS sequence"/>
</dbReference>
<protein>
    <submittedName>
        <fullName evidence="2">Uncharacterized protein</fullName>
    </submittedName>
</protein>
<reference evidence="2" key="2">
    <citation type="submission" date="2020-11" db="EMBL/GenBank/DDBJ databases">
        <authorList>
            <person name="McCartney M.A."/>
            <person name="Auch B."/>
            <person name="Kono T."/>
            <person name="Mallez S."/>
            <person name="Becker A."/>
            <person name="Gohl D.M."/>
            <person name="Silverstein K.A.T."/>
            <person name="Koren S."/>
            <person name="Bechman K.B."/>
            <person name="Herman A."/>
            <person name="Abrahante J.E."/>
            <person name="Garbe J."/>
        </authorList>
    </citation>
    <scope>NUCLEOTIDE SEQUENCE</scope>
    <source>
        <strain evidence="2">Duluth1</strain>
        <tissue evidence="2">Whole animal</tissue>
    </source>
</reference>
<organism evidence="2 3">
    <name type="scientific">Dreissena polymorpha</name>
    <name type="common">Zebra mussel</name>
    <name type="synonym">Mytilus polymorpha</name>
    <dbReference type="NCBI Taxonomy" id="45954"/>
    <lineage>
        <taxon>Eukaryota</taxon>
        <taxon>Metazoa</taxon>
        <taxon>Spiralia</taxon>
        <taxon>Lophotrochozoa</taxon>
        <taxon>Mollusca</taxon>
        <taxon>Bivalvia</taxon>
        <taxon>Autobranchia</taxon>
        <taxon>Heteroconchia</taxon>
        <taxon>Euheterodonta</taxon>
        <taxon>Imparidentia</taxon>
        <taxon>Neoheterodontei</taxon>
        <taxon>Myida</taxon>
        <taxon>Dreissenoidea</taxon>
        <taxon>Dreissenidae</taxon>
        <taxon>Dreissena</taxon>
    </lineage>
</organism>
<evidence type="ECO:0000256" key="1">
    <source>
        <dbReference type="SAM" id="MobiDB-lite"/>
    </source>
</evidence>
<dbReference type="AlphaFoldDB" id="A0A9D4BIG6"/>
<sequence length="160" mass="18118">MTPEKSSTLSTPLLDEHVNVLPNVSDICDPLFSGTVVDRPGSRLVQQGTQADLPSRAEDLLNRMLGTTEEHLRAAVRTERKVLSVLEEVRRIERKLDVKTRAREQSSGRSTSSKRRRSNDGENRSILNSVVRKGKRAKPTLSARLQQLRRFEKLLSQFKT</sequence>
<name>A0A9D4BIG6_DREPO</name>
<dbReference type="EMBL" id="JAIWYP010000016">
    <property type="protein sequence ID" value="KAH3696172.1"/>
    <property type="molecule type" value="Genomic_DNA"/>
</dbReference>
<evidence type="ECO:0000313" key="2">
    <source>
        <dbReference type="EMBL" id="KAH3696172.1"/>
    </source>
</evidence>
<evidence type="ECO:0000313" key="3">
    <source>
        <dbReference type="Proteomes" id="UP000828390"/>
    </source>
</evidence>
<proteinExistence type="predicted"/>